<evidence type="ECO:0000256" key="4">
    <source>
        <dbReference type="ARBA" id="ARBA00035256"/>
    </source>
</evidence>
<evidence type="ECO:0000256" key="1">
    <source>
        <dbReference type="ARBA" id="ARBA00006242"/>
    </source>
</evidence>
<dbReference type="Proteomes" id="UP000176951">
    <property type="component" value="Unassembled WGS sequence"/>
</dbReference>
<dbReference type="SUPFAM" id="SSF52313">
    <property type="entry name" value="Ribosomal protein S2"/>
    <property type="match status" value="1"/>
</dbReference>
<keyword evidence="3 5" id="KW-0687">Ribonucleoprotein</keyword>
<comment type="caution">
    <text evidence="6">The sequence shown here is derived from an EMBL/GenBank/DDBJ whole genome shotgun (WGS) entry which is preliminary data.</text>
</comment>
<dbReference type="PANTHER" id="PTHR12534">
    <property type="entry name" value="30S RIBOSOMAL PROTEIN S2 PROKARYOTIC AND ORGANELLAR"/>
    <property type="match status" value="1"/>
</dbReference>
<dbReference type="InterPro" id="IPR023591">
    <property type="entry name" value="Ribosomal_uS2_flav_dom_sf"/>
</dbReference>
<reference evidence="6 7" key="1">
    <citation type="journal article" date="2016" name="Nat. Commun.">
        <title>Thousands of microbial genomes shed light on interconnected biogeochemical processes in an aquifer system.</title>
        <authorList>
            <person name="Anantharaman K."/>
            <person name="Brown C.T."/>
            <person name="Hug L.A."/>
            <person name="Sharon I."/>
            <person name="Castelle C.J."/>
            <person name="Probst A.J."/>
            <person name="Thomas B.C."/>
            <person name="Singh A."/>
            <person name="Wilkins M.J."/>
            <person name="Karaoz U."/>
            <person name="Brodie E.L."/>
            <person name="Williams K.H."/>
            <person name="Hubbard S.S."/>
            <person name="Banfield J.F."/>
        </authorList>
    </citation>
    <scope>NUCLEOTIDE SEQUENCE [LARGE SCALE GENOMIC DNA]</scope>
</reference>
<sequence>MLSSEVQEMLEAGIHFGHRKSHRHPKMEPYIFTVRGNVEIIDVTKTVEYLARACDFLEEKAKNNGMILFVATRPHVKDIIQEYATACDMPFVKERWFGGTFTNFKVMSKRLENFKELERQLQSGELGKYTKQEQVRFKRQITKLNLSLGGLKAMTRKPDALILASLKHDDIAAVEALKLKIPIIAITDTNVDPSKIQFPIPANDDAVSSVRYIMSKLSAAIERGKKNK</sequence>
<dbReference type="GO" id="GO:0003735">
    <property type="term" value="F:structural constituent of ribosome"/>
    <property type="evidence" value="ECO:0007669"/>
    <property type="project" value="InterPro"/>
</dbReference>
<comment type="similarity">
    <text evidence="1 5">Belongs to the universal ribosomal protein uS2 family.</text>
</comment>
<dbReference type="InterPro" id="IPR005706">
    <property type="entry name" value="Ribosomal_uS2_bac/mit/plastid"/>
</dbReference>
<evidence type="ECO:0000313" key="6">
    <source>
        <dbReference type="EMBL" id="OHA50576.1"/>
    </source>
</evidence>
<dbReference type="PRINTS" id="PR00395">
    <property type="entry name" value="RIBOSOMALS2"/>
</dbReference>
<protein>
    <recommendedName>
        <fullName evidence="4 5">Small ribosomal subunit protein uS2</fullName>
    </recommendedName>
</protein>
<dbReference type="CDD" id="cd01425">
    <property type="entry name" value="RPS2"/>
    <property type="match status" value="1"/>
</dbReference>
<organism evidence="6 7">
    <name type="scientific">Candidatus Terrybacteria bacterium RIFCSPLOWO2_01_FULL_40_23</name>
    <dbReference type="NCBI Taxonomy" id="1802366"/>
    <lineage>
        <taxon>Bacteria</taxon>
        <taxon>Candidatus Terryibacteriota</taxon>
    </lineage>
</organism>
<dbReference type="InterPro" id="IPR001865">
    <property type="entry name" value="Ribosomal_uS2"/>
</dbReference>
<dbReference type="HAMAP" id="MF_00291_B">
    <property type="entry name" value="Ribosomal_uS2_B"/>
    <property type="match status" value="1"/>
</dbReference>
<evidence type="ECO:0000313" key="7">
    <source>
        <dbReference type="Proteomes" id="UP000176951"/>
    </source>
</evidence>
<gene>
    <name evidence="5" type="primary">rpsB</name>
    <name evidence="6" type="ORF">A3A97_03235</name>
</gene>
<name>A0A1G2PQF5_9BACT</name>
<keyword evidence="2 5" id="KW-0689">Ribosomal protein</keyword>
<dbReference type="PANTHER" id="PTHR12534:SF0">
    <property type="entry name" value="SMALL RIBOSOMAL SUBUNIT PROTEIN US2M"/>
    <property type="match status" value="1"/>
</dbReference>
<dbReference type="NCBIfam" id="TIGR01011">
    <property type="entry name" value="rpsB_bact"/>
    <property type="match status" value="1"/>
</dbReference>
<dbReference type="Pfam" id="PF00318">
    <property type="entry name" value="Ribosomal_S2"/>
    <property type="match status" value="1"/>
</dbReference>
<proteinExistence type="inferred from homology"/>
<evidence type="ECO:0000256" key="5">
    <source>
        <dbReference type="HAMAP-Rule" id="MF_00291"/>
    </source>
</evidence>
<evidence type="ECO:0000256" key="3">
    <source>
        <dbReference type="ARBA" id="ARBA00023274"/>
    </source>
</evidence>
<dbReference type="AlphaFoldDB" id="A0A1G2PQF5"/>
<accession>A0A1G2PQF5</accession>
<dbReference type="GO" id="GO:0006412">
    <property type="term" value="P:translation"/>
    <property type="evidence" value="ECO:0007669"/>
    <property type="project" value="UniProtKB-UniRule"/>
</dbReference>
<dbReference type="EMBL" id="MHSW01000034">
    <property type="protein sequence ID" value="OHA50576.1"/>
    <property type="molecule type" value="Genomic_DNA"/>
</dbReference>
<dbReference type="Gene3D" id="3.40.50.10490">
    <property type="entry name" value="Glucose-6-phosphate isomerase like protein, domain 1"/>
    <property type="match status" value="1"/>
</dbReference>
<dbReference type="Gene3D" id="1.10.287.610">
    <property type="entry name" value="Helix hairpin bin"/>
    <property type="match status" value="1"/>
</dbReference>
<dbReference type="GO" id="GO:0015935">
    <property type="term" value="C:small ribosomal subunit"/>
    <property type="evidence" value="ECO:0007669"/>
    <property type="project" value="InterPro"/>
</dbReference>
<evidence type="ECO:0000256" key="2">
    <source>
        <dbReference type="ARBA" id="ARBA00022980"/>
    </source>
</evidence>